<evidence type="ECO:0000313" key="3">
    <source>
        <dbReference type="Proteomes" id="UP000324222"/>
    </source>
</evidence>
<dbReference type="Proteomes" id="UP000324222">
    <property type="component" value="Unassembled WGS sequence"/>
</dbReference>
<reference evidence="2 3" key="1">
    <citation type="submission" date="2019-05" db="EMBL/GenBank/DDBJ databases">
        <title>Another draft genome of Portunus trituberculatus and its Hox gene families provides insights of decapod evolution.</title>
        <authorList>
            <person name="Jeong J.-H."/>
            <person name="Song I."/>
            <person name="Kim S."/>
            <person name="Choi T."/>
            <person name="Kim D."/>
            <person name="Ryu S."/>
            <person name="Kim W."/>
        </authorList>
    </citation>
    <scope>NUCLEOTIDE SEQUENCE [LARGE SCALE GENOMIC DNA]</scope>
    <source>
        <tissue evidence="2">Muscle</tissue>
    </source>
</reference>
<sequence length="90" mass="10305">MKKALCIYYQVISENYARVGVDHVTFDSKRLLAAAFIFNSTKLNEKYKRTEPREGGETEDESNVAQCDLPTPPVSSTRLKPYQDLTCLYH</sequence>
<comment type="caution">
    <text evidence="2">The sequence shown here is derived from an EMBL/GenBank/DDBJ whole genome shotgun (WGS) entry which is preliminary data.</text>
</comment>
<evidence type="ECO:0000256" key="1">
    <source>
        <dbReference type="SAM" id="MobiDB-lite"/>
    </source>
</evidence>
<evidence type="ECO:0000313" key="2">
    <source>
        <dbReference type="EMBL" id="MPC50404.1"/>
    </source>
</evidence>
<name>A0A5B7G1R0_PORTR</name>
<protein>
    <submittedName>
        <fullName evidence="2">Uncharacterized protein</fullName>
    </submittedName>
</protein>
<dbReference type="AlphaFoldDB" id="A0A5B7G1R0"/>
<dbReference type="EMBL" id="VSRR010009481">
    <property type="protein sequence ID" value="MPC50404.1"/>
    <property type="molecule type" value="Genomic_DNA"/>
</dbReference>
<proteinExistence type="predicted"/>
<feature type="region of interest" description="Disordered" evidence="1">
    <location>
        <begin position="48"/>
        <end position="76"/>
    </location>
</feature>
<keyword evidence="3" id="KW-1185">Reference proteome</keyword>
<gene>
    <name evidence="2" type="ORF">E2C01_044232</name>
</gene>
<organism evidence="2 3">
    <name type="scientific">Portunus trituberculatus</name>
    <name type="common">Swimming crab</name>
    <name type="synonym">Neptunus trituberculatus</name>
    <dbReference type="NCBI Taxonomy" id="210409"/>
    <lineage>
        <taxon>Eukaryota</taxon>
        <taxon>Metazoa</taxon>
        <taxon>Ecdysozoa</taxon>
        <taxon>Arthropoda</taxon>
        <taxon>Crustacea</taxon>
        <taxon>Multicrustacea</taxon>
        <taxon>Malacostraca</taxon>
        <taxon>Eumalacostraca</taxon>
        <taxon>Eucarida</taxon>
        <taxon>Decapoda</taxon>
        <taxon>Pleocyemata</taxon>
        <taxon>Brachyura</taxon>
        <taxon>Eubrachyura</taxon>
        <taxon>Portunoidea</taxon>
        <taxon>Portunidae</taxon>
        <taxon>Portuninae</taxon>
        <taxon>Portunus</taxon>
    </lineage>
</organism>
<accession>A0A5B7G1R0</accession>